<dbReference type="RefSeq" id="YP_003891061.1">
    <property type="nucleotide sequence ID" value="NC_014505.1"/>
</dbReference>
<dbReference type="PROSITE" id="PS00667">
    <property type="entry name" value="COMPLEX1_ND1_1"/>
    <property type="match status" value="1"/>
</dbReference>
<feature type="transmembrane region" description="Helical" evidence="12">
    <location>
        <begin position="71"/>
        <end position="91"/>
    </location>
</feature>
<keyword evidence="9 12" id="KW-0472">Membrane</keyword>
<dbReference type="GO" id="GO:0008137">
    <property type="term" value="F:NADH dehydrogenase (ubiquinone) activity"/>
    <property type="evidence" value="ECO:0007669"/>
    <property type="project" value="UniProtKB-EC"/>
</dbReference>
<feature type="transmembrane region" description="Helical" evidence="12">
    <location>
        <begin position="252"/>
        <end position="270"/>
    </location>
</feature>
<feature type="transmembrane region" description="Helical" evidence="12">
    <location>
        <begin position="6"/>
        <end position="30"/>
    </location>
</feature>
<dbReference type="Pfam" id="PF00146">
    <property type="entry name" value="NADHdh"/>
    <property type="match status" value="1"/>
</dbReference>
<protein>
    <recommendedName>
        <fullName evidence="4 11">NADH-ubiquinone oxidoreductase chain 1</fullName>
        <ecNumber evidence="11">7.1.1.2</ecNumber>
    </recommendedName>
</protein>
<dbReference type="AlphaFoldDB" id="E0XLF2"/>
<evidence type="ECO:0000256" key="10">
    <source>
        <dbReference type="RuleBase" id="RU000471"/>
    </source>
</evidence>
<keyword evidence="10" id="KW-0520">NAD</keyword>
<feature type="transmembrane region" description="Helical" evidence="12">
    <location>
        <begin position="103"/>
        <end position="125"/>
    </location>
</feature>
<dbReference type="CTD" id="4535"/>
<evidence type="ECO:0000256" key="4">
    <source>
        <dbReference type="ARBA" id="ARBA00021009"/>
    </source>
</evidence>
<gene>
    <name evidence="13" type="primary">ND1</name>
</gene>
<dbReference type="PROSITE" id="PS00668">
    <property type="entry name" value="COMPLEX1_ND1_2"/>
    <property type="match status" value="1"/>
</dbReference>
<feature type="transmembrane region" description="Helical" evidence="12">
    <location>
        <begin position="172"/>
        <end position="193"/>
    </location>
</feature>
<evidence type="ECO:0000256" key="2">
    <source>
        <dbReference type="ARBA" id="ARBA00004225"/>
    </source>
</evidence>
<dbReference type="PANTHER" id="PTHR11432">
    <property type="entry name" value="NADH DEHYDROGENASE SUBUNIT 1"/>
    <property type="match status" value="1"/>
</dbReference>
<evidence type="ECO:0000256" key="8">
    <source>
        <dbReference type="ARBA" id="ARBA00023075"/>
    </source>
</evidence>
<dbReference type="EMBL" id="GU370074">
    <property type="protein sequence ID" value="ADB91997.1"/>
    <property type="molecule type" value="Genomic_DNA"/>
</dbReference>
<dbReference type="InterPro" id="IPR018086">
    <property type="entry name" value="NADH_UbQ_OxRdtase_su1_CS"/>
</dbReference>
<evidence type="ECO:0000256" key="11">
    <source>
        <dbReference type="RuleBase" id="RU000473"/>
    </source>
</evidence>
<keyword evidence="7 12" id="KW-1133">Transmembrane helix</keyword>
<keyword evidence="8 11" id="KW-0830">Ubiquinone</keyword>
<comment type="function">
    <text evidence="1">Core subunit of the mitochondrial membrane respiratory chain NADH dehydrogenase (Complex I) that is believed to belong to the minimal assembly required for catalysis. Complex I functions in the transfer of electrons from NADH to the respiratory chain. The immediate electron acceptor for the enzyme is believed to be ubiquinone.</text>
</comment>
<evidence type="ECO:0000313" key="13">
    <source>
        <dbReference type="EMBL" id="ADB91997.1"/>
    </source>
</evidence>
<dbReference type="EC" id="7.1.1.2" evidence="11"/>
<comment type="subcellular location">
    <subcellularLocation>
        <location evidence="10">Mitochondrion inner membrane</location>
        <topology evidence="10">Multi-pass membrane protein</topology>
    </subcellularLocation>
    <subcellularLocation>
        <location evidence="2">Mitochondrion membrane</location>
        <topology evidence="2">Multi-pass membrane protein</topology>
    </subcellularLocation>
</comment>
<comment type="similarity">
    <text evidence="3 10">Belongs to the complex I subunit 1 family.</text>
</comment>
<evidence type="ECO:0000256" key="1">
    <source>
        <dbReference type="ARBA" id="ARBA00003257"/>
    </source>
</evidence>
<proteinExistence type="inferred from homology"/>
<sequence length="307" mass="35849">MIDSIISYLMILIMVLISVGFFTLLERKILSYINNRKGPNKVGLIGLAQPISDGIKLILKEYYFPYLSVNFLFLLSPMFIFILSMLMWVLIPIKSKMLDFNYGFYFFLCLTGLSVYALIFCGWSSNSKYAIYGAYRGVAQTISYEVSLALLMLSIVFINDSYNFMNMSINQSYCWLMIFMMPMCMIWLVSMLAGTNRTPFDFSEGESELVSGFNIEYGSYFFALIFIGEYSSIIFMSVIFVMLFMGGWSKIYMIKVMLLIFIFILIRGTLPRFRYDNLMYLAWKIFLPMTINFLMFFYLFKVLIILL</sequence>
<evidence type="ECO:0000256" key="3">
    <source>
        <dbReference type="ARBA" id="ARBA00010535"/>
    </source>
</evidence>
<dbReference type="GO" id="GO:0005743">
    <property type="term" value="C:mitochondrial inner membrane"/>
    <property type="evidence" value="ECO:0007669"/>
    <property type="project" value="UniProtKB-SubCell"/>
</dbReference>
<organism evidence="13">
    <name type="scientific">Tanystylum orbiculare</name>
    <name type="common">Sea spider</name>
    <name type="synonym">Clotenia orbiculare</name>
    <dbReference type="NCBI Taxonomy" id="88027"/>
    <lineage>
        <taxon>Eukaryota</taxon>
        <taxon>Metazoa</taxon>
        <taxon>Ecdysozoa</taxon>
        <taxon>Arthropoda</taxon>
        <taxon>Chelicerata</taxon>
        <taxon>Pycnogonida</taxon>
        <taxon>Pantopoda</taxon>
        <taxon>Tanystylum</taxon>
    </lineage>
</organism>
<feature type="transmembrane region" description="Helical" evidence="12">
    <location>
        <begin position="220"/>
        <end position="245"/>
    </location>
</feature>
<dbReference type="GeneID" id="9728727"/>
<evidence type="ECO:0000256" key="6">
    <source>
        <dbReference type="ARBA" id="ARBA00022692"/>
    </source>
</evidence>
<keyword evidence="11 13" id="KW-0496">Mitochondrion</keyword>
<evidence type="ECO:0000256" key="9">
    <source>
        <dbReference type="ARBA" id="ARBA00023136"/>
    </source>
</evidence>
<keyword evidence="5" id="KW-0813">Transport</keyword>
<dbReference type="HAMAP" id="MF_01350">
    <property type="entry name" value="NDH1_NuoH"/>
    <property type="match status" value="1"/>
</dbReference>
<keyword evidence="6 10" id="KW-0812">Transmembrane</keyword>
<evidence type="ECO:0000256" key="5">
    <source>
        <dbReference type="ARBA" id="ARBA00022448"/>
    </source>
</evidence>
<accession>E0XLF2</accession>
<feature type="transmembrane region" description="Helical" evidence="12">
    <location>
        <begin position="137"/>
        <end position="160"/>
    </location>
</feature>
<dbReference type="GO" id="GO:0003954">
    <property type="term" value="F:NADH dehydrogenase activity"/>
    <property type="evidence" value="ECO:0007669"/>
    <property type="project" value="TreeGrafter"/>
</dbReference>
<name>E0XLF2_TANOR</name>
<geneLocation type="mitochondrion" evidence="13"/>
<reference evidence="13" key="1">
    <citation type="journal article" date="2010" name="Mol. Phylogenet. Evol.">
        <title>Rare genomic changes and mitochondrial sequences provide independent support for congruent relationships among the sea spiders (Arthropoda, Pycnogonida).</title>
        <authorList>
            <person name="Masta S.E."/>
            <person name="McCall A."/>
            <person name="Longhorn S.J."/>
        </authorList>
    </citation>
    <scope>NUCLEOTIDE SEQUENCE</scope>
</reference>
<comment type="catalytic activity">
    <reaction evidence="11">
        <text>a ubiquinone + NADH + 5 H(+)(in) = a ubiquinol + NAD(+) + 4 H(+)(out)</text>
        <dbReference type="Rhea" id="RHEA:29091"/>
        <dbReference type="Rhea" id="RHEA-COMP:9565"/>
        <dbReference type="Rhea" id="RHEA-COMP:9566"/>
        <dbReference type="ChEBI" id="CHEBI:15378"/>
        <dbReference type="ChEBI" id="CHEBI:16389"/>
        <dbReference type="ChEBI" id="CHEBI:17976"/>
        <dbReference type="ChEBI" id="CHEBI:57540"/>
        <dbReference type="ChEBI" id="CHEBI:57945"/>
        <dbReference type="EC" id="7.1.1.2"/>
    </reaction>
</comment>
<feature type="transmembrane region" description="Helical" evidence="12">
    <location>
        <begin position="282"/>
        <end position="306"/>
    </location>
</feature>
<evidence type="ECO:0000256" key="7">
    <source>
        <dbReference type="ARBA" id="ARBA00022989"/>
    </source>
</evidence>
<dbReference type="GO" id="GO:0009060">
    <property type="term" value="P:aerobic respiration"/>
    <property type="evidence" value="ECO:0007669"/>
    <property type="project" value="TreeGrafter"/>
</dbReference>
<evidence type="ECO:0000256" key="12">
    <source>
        <dbReference type="SAM" id="Phobius"/>
    </source>
</evidence>
<dbReference type="PANTHER" id="PTHR11432:SF3">
    <property type="entry name" value="NADH-UBIQUINONE OXIDOREDUCTASE CHAIN 1"/>
    <property type="match status" value="1"/>
</dbReference>
<dbReference type="InterPro" id="IPR001694">
    <property type="entry name" value="NADH_UbQ_OxRdtase_su1/FPO"/>
</dbReference>